<name>A0A8S1VGK2_9CILI</name>
<keyword evidence="1" id="KW-0472">Membrane</keyword>
<accession>A0A8S1VGK2</accession>
<evidence type="ECO:0008006" key="4">
    <source>
        <dbReference type="Google" id="ProtNLM"/>
    </source>
</evidence>
<dbReference type="Proteomes" id="UP000689195">
    <property type="component" value="Unassembled WGS sequence"/>
</dbReference>
<dbReference type="AlphaFoldDB" id="A0A8S1VGK2"/>
<keyword evidence="1" id="KW-0812">Transmembrane</keyword>
<evidence type="ECO:0000313" key="3">
    <source>
        <dbReference type="Proteomes" id="UP000689195"/>
    </source>
</evidence>
<evidence type="ECO:0000256" key="1">
    <source>
        <dbReference type="SAM" id="Phobius"/>
    </source>
</evidence>
<organism evidence="2 3">
    <name type="scientific">Paramecium pentaurelia</name>
    <dbReference type="NCBI Taxonomy" id="43138"/>
    <lineage>
        <taxon>Eukaryota</taxon>
        <taxon>Sar</taxon>
        <taxon>Alveolata</taxon>
        <taxon>Ciliophora</taxon>
        <taxon>Intramacronucleata</taxon>
        <taxon>Oligohymenophorea</taxon>
        <taxon>Peniculida</taxon>
        <taxon>Parameciidae</taxon>
        <taxon>Paramecium</taxon>
    </lineage>
</organism>
<keyword evidence="3" id="KW-1185">Reference proteome</keyword>
<evidence type="ECO:0000313" key="2">
    <source>
        <dbReference type="EMBL" id="CAD8176107.1"/>
    </source>
</evidence>
<reference evidence="2" key="1">
    <citation type="submission" date="2021-01" db="EMBL/GenBank/DDBJ databases">
        <authorList>
            <consortium name="Genoscope - CEA"/>
            <person name="William W."/>
        </authorList>
    </citation>
    <scope>NUCLEOTIDE SEQUENCE</scope>
</reference>
<feature type="transmembrane region" description="Helical" evidence="1">
    <location>
        <begin position="70"/>
        <end position="93"/>
    </location>
</feature>
<sequence length="132" mass="15709">MDPRIFGIQQQFNNSEVDSNRIDQNKSFLTEGQVFPEFVQYHPTEVVLKLENNIFFKQDNNKVTKKIKEITFFIFFNRIMIITLYLLAAIAFVKGPSLTQHQQIYSEVTFHNNRDLITVTYFKIIFMYDLNI</sequence>
<keyword evidence="1" id="KW-1133">Transmembrane helix</keyword>
<proteinExistence type="predicted"/>
<protein>
    <recommendedName>
        <fullName evidence="4">Transmembrane protein</fullName>
    </recommendedName>
</protein>
<dbReference type="EMBL" id="CAJJDO010000064">
    <property type="protein sequence ID" value="CAD8176107.1"/>
    <property type="molecule type" value="Genomic_DNA"/>
</dbReference>
<comment type="caution">
    <text evidence="2">The sequence shown here is derived from an EMBL/GenBank/DDBJ whole genome shotgun (WGS) entry which is preliminary data.</text>
</comment>
<gene>
    <name evidence="2" type="ORF">PPENT_87.1.T0640172</name>
</gene>